<organism evidence="16 17">
    <name type="scientific">Polyodon spathula</name>
    <name type="common">North American paddlefish</name>
    <name type="synonym">Squalus spathula</name>
    <dbReference type="NCBI Taxonomy" id="7913"/>
    <lineage>
        <taxon>Eukaryota</taxon>
        <taxon>Metazoa</taxon>
        <taxon>Chordata</taxon>
        <taxon>Craniata</taxon>
        <taxon>Vertebrata</taxon>
        <taxon>Euteleostomi</taxon>
        <taxon>Actinopterygii</taxon>
        <taxon>Chondrostei</taxon>
        <taxon>Acipenseriformes</taxon>
        <taxon>Polyodontidae</taxon>
        <taxon>Polyodon</taxon>
    </lineage>
</organism>
<comment type="function">
    <text evidence="15">Binds directly and specifically 1,2-Diacyl-sn-glycero-3-phospho-(1'-myo-inositol-3',4',5'-bisphosphate) (PIP3) leading to the recruitment of PIP3 to mitochondria and may play a role in the regulation of the platelet activation via AKT/GSK3B/cGMP signaling pathways. May act as transcription factor that regulates SREBP1 (isoform SREBP-1C) expression in order to modulate triglyceride (TG) homeostasis in hepatocytes.</text>
</comment>
<keyword evidence="4" id="KW-0597">Phosphoprotein</keyword>
<sequence length="224" mass="24976">MNSPTLRVLNRKMATPTTTIKLLYKNYEWDLTVDTNTAIRLQNEKGEDTFELIDLAEYAKKQRWWNRVFGQNSGPIAEKYSVATQIAIGGVTGWCAGFLFKKVGKVAASAVGGGFFLLQIANHTGYITVDWKRVEQDVKKAKKQLKLGAEKSPKEVRTKVDEVRRLNVHSATEQLPACNPLCCQSLPVFSQPPIAETHWGIMNNKLPTQSSLGDSKCFIYAPVG</sequence>
<evidence type="ECO:0000256" key="4">
    <source>
        <dbReference type="ARBA" id="ARBA00022553"/>
    </source>
</evidence>
<evidence type="ECO:0000313" key="16">
    <source>
        <dbReference type="EMBL" id="MBN3288492.1"/>
    </source>
</evidence>
<dbReference type="EMBL" id="JAAWVQ010176176">
    <property type="protein sequence ID" value="MBN3288492.1"/>
    <property type="molecule type" value="Genomic_DNA"/>
</dbReference>
<evidence type="ECO:0000256" key="1">
    <source>
        <dbReference type="ARBA" id="ARBA00004123"/>
    </source>
</evidence>
<keyword evidence="17" id="KW-1185">Reference proteome</keyword>
<keyword evidence="12" id="KW-0539">Nucleus</keyword>
<reference evidence="16" key="1">
    <citation type="journal article" date="2021" name="Cell">
        <title>Tracing the genetic footprints of vertebrate landing in non-teleost ray-finned fishes.</title>
        <authorList>
            <person name="Bi X."/>
            <person name="Wang K."/>
            <person name="Yang L."/>
            <person name="Pan H."/>
            <person name="Jiang H."/>
            <person name="Wei Q."/>
            <person name="Fang M."/>
            <person name="Yu H."/>
            <person name="Zhu C."/>
            <person name="Cai Y."/>
            <person name="He Y."/>
            <person name="Gan X."/>
            <person name="Zeng H."/>
            <person name="Yu D."/>
            <person name="Zhu Y."/>
            <person name="Jiang H."/>
            <person name="Qiu Q."/>
            <person name="Yang H."/>
            <person name="Zhang Y.E."/>
            <person name="Wang W."/>
            <person name="Zhu M."/>
            <person name="He S."/>
            <person name="Zhang G."/>
        </authorList>
    </citation>
    <scope>NUCLEOTIDE SEQUENCE</scope>
    <source>
        <strain evidence="16">Pddl_001</strain>
    </source>
</reference>
<dbReference type="Proteomes" id="UP001166093">
    <property type="component" value="Unassembled WGS sequence"/>
</dbReference>
<evidence type="ECO:0000256" key="7">
    <source>
        <dbReference type="ARBA" id="ARBA00022989"/>
    </source>
</evidence>
<comment type="similarity">
    <text evidence="3">Belongs to the FUN14 family.</text>
</comment>
<feature type="non-terminal residue" evidence="16">
    <location>
        <position position="224"/>
    </location>
</feature>
<protein>
    <recommendedName>
        <fullName evidence="13">FUN14 domain-containing protein 2</fullName>
    </recommendedName>
    <alternativeName>
        <fullName evidence="14">Hepatitis C virus core-binding protein 6</fullName>
    </alternativeName>
</protein>
<dbReference type="PANTHER" id="PTHR21346:SF5">
    <property type="entry name" value="FUN14 DOMAIN-CONTAINING PROTEIN 2"/>
    <property type="match status" value="1"/>
</dbReference>
<gene>
    <name evidence="16" type="primary">Fundc1</name>
    <name evidence="16" type="ORF">GTO93_0008899</name>
</gene>
<dbReference type="InterPro" id="IPR007014">
    <property type="entry name" value="FUN14"/>
</dbReference>
<proteinExistence type="inferred from homology"/>
<evidence type="ECO:0000256" key="6">
    <source>
        <dbReference type="ARBA" id="ARBA00022787"/>
    </source>
</evidence>
<keyword evidence="8" id="KW-0805">Transcription regulation</keyword>
<evidence type="ECO:0000313" key="17">
    <source>
        <dbReference type="Proteomes" id="UP001166093"/>
    </source>
</evidence>
<evidence type="ECO:0000256" key="14">
    <source>
        <dbReference type="ARBA" id="ARBA00041722"/>
    </source>
</evidence>
<keyword evidence="6" id="KW-1000">Mitochondrion outer membrane</keyword>
<evidence type="ECO:0000256" key="12">
    <source>
        <dbReference type="ARBA" id="ARBA00023242"/>
    </source>
</evidence>
<feature type="non-terminal residue" evidence="16">
    <location>
        <position position="1"/>
    </location>
</feature>
<accession>A0ABS2YP15</accession>
<evidence type="ECO:0000256" key="5">
    <source>
        <dbReference type="ARBA" id="ARBA00022692"/>
    </source>
</evidence>
<comment type="subcellular location">
    <subcellularLocation>
        <location evidence="2">Mitochondrion outer membrane</location>
        <topology evidence="2">Multi-pass membrane protein</topology>
    </subcellularLocation>
    <subcellularLocation>
        <location evidence="1">Nucleus</location>
    </subcellularLocation>
</comment>
<keyword evidence="11" id="KW-0804">Transcription</keyword>
<evidence type="ECO:0000256" key="10">
    <source>
        <dbReference type="ARBA" id="ARBA00023136"/>
    </source>
</evidence>
<comment type="caution">
    <text evidence="16">The sequence shown here is derived from an EMBL/GenBank/DDBJ whole genome shotgun (WGS) entry which is preliminary data.</text>
</comment>
<name>A0ABS2YP15_POLSP</name>
<dbReference type="Pfam" id="PF04930">
    <property type="entry name" value="FUN14"/>
    <property type="match status" value="1"/>
</dbReference>
<keyword evidence="9" id="KW-0496">Mitochondrion</keyword>
<keyword evidence="5" id="KW-0812">Transmembrane</keyword>
<keyword evidence="7" id="KW-1133">Transmembrane helix</keyword>
<evidence type="ECO:0000256" key="11">
    <source>
        <dbReference type="ARBA" id="ARBA00023163"/>
    </source>
</evidence>
<evidence type="ECO:0000256" key="3">
    <source>
        <dbReference type="ARBA" id="ARBA00009160"/>
    </source>
</evidence>
<evidence type="ECO:0000256" key="13">
    <source>
        <dbReference type="ARBA" id="ARBA00039376"/>
    </source>
</evidence>
<evidence type="ECO:0000256" key="8">
    <source>
        <dbReference type="ARBA" id="ARBA00023015"/>
    </source>
</evidence>
<evidence type="ECO:0000256" key="15">
    <source>
        <dbReference type="ARBA" id="ARBA00045668"/>
    </source>
</evidence>
<keyword evidence="10" id="KW-0472">Membrane</keyword>
<evidence type="ECO:0000256" key="9">
    <source>
        <dbReference type="ARBA" id="ARBA00023128"/>
    </source>
</evidence>
<dbReference type="PANTHER" id="PTHR21346">
    <property type="entry name" value="FUN14 DOMAIN CONTAINING"/>
    <property type="match status" value="1"/>
</dbReference>
<evidence type="ECO:0000256" key="2">
    <source>
        <dbReference type="ARBA" id="ARBA00004374"/>
    </source>
</evidence>